<dbReference type="InterPro" id="IPR050113">
    <property type="entry name" value="Ub_conjugating_enzyme"/>
</dbReference>
<proteinExistence type="predicted"/>
<evidence type="ECO:0000313" key="4">
    <source>
        <dbReference type="EnsemblMetazoa" id="BGLB000513-PB"/>
    </source>
</evidence>
<feature type="region of interest" description="Disordered" evidence="1">
    <location>
        <begin position="524"/>
        <end position="583"/>
    </location>
</feature>
<accession>A0A2C9JC93</accession>
<protein>
    <recommendedName>
        <fullName evidence="3">UBC core domain-containing protein</fullName>
    </recommendedName>
</protein>
<dbReference type="AlphaFoldDB" id="A0A2C9JC93"/>
<dbReference type="InterPro" id="IPR000608">
    <property type="entry name" value="UBC"/>
</dbReference>
<evidence type="ECO:0000313" key="5">
    <source>
        <dbReference type="Proteomes" id="UP000076420"/>
    </source>
</evidence>
<keyword evidence="2" id="KW-0812">Transmembrane</keyword>
<gene>
    <name evidence="4" type="primary">106078704</name>
</gene>
<dbReference type="PANTHER" id="PTHR24067">
    <property type="entry name" value="UBIQUITIN-CONJUGATING ENZYME E2"/>
    <property type="match status" value="1"/>
</dbReference>
<dbReference type="EnsemblMetazoa" id="BGLB000513-RB">
    <property type="protein sequence ID" value="BGLB000513-PB"/>
    <property type="gene ID" value="BGLB000513"/>
</dbReference>
<keyword evidence="2" id="KW-1133">Transmembrane helix</keyword>
<dbReference type="SUPFAM" id="SSF54495">
    <property type="entry name" value="UBC-like"/>
    <property type="match status" value="1"/>
</dbReference>
<dbReference type="STRING" id="6526.A0A2C9JC93"/>
<feature type="compositionally biased region" description="Basic and acidic residues" evidence="1">
    <location>
        <begin position="362"/>
        <end position="372"/>
    </location>
</feature>
<evidence type="ECO:0000256" key="2">
    <source>
        <dbReference type="SAM" id="Phobius"/>
    </source>
</evidence>
<feature type="region of interest" description="Disordered" evidence="1">
    <location>
        <begin position="349"/>
        <end position="481"/>
    </location>
</feature>
<keyword evidence="2" id="KW-0472">Membrane</keyword>
<dbReference type="KEGG" id="bgt:106078704"/>
<feature type="compositionally biased region" description="Low complexity" evidence="1">
    <location>
        <begin position="567"/>
        <end position="581"/>
    </location>
</feature>
<name>A0A2C9JC93_BIOGL</name>
<feature type="compositionally biased region" description="Basic and acidic residues" evidence="1">
    <location>
        <begin position="472"/>
        <end position="481"/>
    </location>
</feature>
<evidence type="ECO:0000256" key="1">
    <source>
        <dbReference type="SAM" id="MobiDB-lite"/>
    </source>
</evidence>
<dbReference type="Pfam" id="PF00179">
    <property type="entry name" value="UQ_con"/>
    <property type="match status" value="1"/>
</dbReference>
<dbReference type="InterPro" id="IPR016135">
    <property type="entry name" value="UBQ-conjugating_enzyme/RWD"/>
</dbReference>
<dbReference type="OrthoDB" id="1158011at2759"/>
<feature type="transmembrane region" description="Helical" evidence="2">
    <location>
        <begin position="627"/>
        <end position="648"/>
    </location>
</feature>
<feature type="compositionally biased region" description="Polar residues" evidence="1">
    <location>
        <begin position="381"/>
        <end position="392"/>
    </location>
</feature>
<dbReference type="PROSITE" id="PS50127">
    <property type="entry name" value="UBC_2"/>
    <property type="match status" value="1"/>
</dbReference>
<reference evidence="4" key="1">
    <citation type="submission" date="2020-05" db="UniProtKB">
        <authorList>
            <consortium name="EnsemblMetazoa"/>
        </authorList>
    </citation>
    <scope>IDENTIFICATION</scope>
    <source>
        <strain evidence="4">BB02</strain>
    </source>
</reference>
<dbReference type="Gene3D" id="3.10.110.10">
    <property type="entry name" value="Ubiquitin Conjugating Enzyme"/>
    <property type="match status" value="1"/>
</dbReference>
<dbReference type="SMART" id="SM00212">
    <property type="entry name" value="UBCc"/>
    <property type="match status" value="1"/>
</dbReference>
<feature type="domain" description="UBC core" evidence="3">
    <location>
        <begin position="10"/>
        <end position="160"/>
    </location>
</feature>
<dbReference type="VEuPathDB" id="VectorBase:BGLAX_035234"/>
<feature type="compositionally biased region" description="Polar residues" evidence="1">
    <location>
        <begin position="446"/>
        <end position="455"/>
    </location>
</feature>
<feature type="compositionally biased region" description="Basic and acidic residues" evidence="1">
    <location>
        <begin position="394"/>
        <end position="418"/>
    </location>
</feature>
<organism evidence="4 5">
    <name type="scientific">Biomphalaria glabrata</name>
    <name type="common">Bloodfluke planorb</name>
    <name type="synonym">Freshwater snail</name>
    <dbReference type="NCBI Taxonomy" id="6526"/>
    <lineage>
        <taxon>Eukaryota</taxon>
        <taxon>Metazoa</taxon>
        <taxon>Spiralia</taxon>
        <taxon>Lophotrochozoa</taxon>
        <taxon>Mollusca</taxon>
        <taxon>Gastropoda</taxon>
        <taxon>Heterobranchia</taxon>
        <taxon>Euthyneura</taxon>
        <taxon>Panpulmonata</taxon>
        <taxon>Hygrophila</taxon>
        <taxon>Lymnaeoidea</taxon>
        <taxon>Planorbidae</taxon>
        <taxon>Biomphalaria</taxon>
    </lineage>
</organism>
<dbReference type="FunFam" id="3.10.110.10:FF:000086">
    <property type="entry name" value="Ubiquitin-conjugating enzyme E2 J1"/>
    <property type="match status" value="1"/>
</dbReference>
<sequence>METRYNTRSPAVKRLMREAQELSQATDQYFAQPLEDNLFEWHFTVRGPSDSDFQNGIYHGRIILPVDYPMKPPSIIWLTPNGRFETNKKICLSISGHHPESWQPSWSIRTALLAIIGFMPTHPNGAIGSLDYTPEERKILAKKSKDWKCPVCGDISDVLLEPNSESIVTEKEAKELANHIDFQVEKPKSNDGEPMGGGNAAPCTTVCTTSQTDDHYLASSRIPFSVYDTAATAFTVGGQSPVVMSAYRNSGPRVMLNTPTNYPAAAYPAPYSQFHSGPPAGEASMPNFPYPPSRYMQCGYSSFFRSGCSLPPGVGMFPCPPYPRVASPCSSRYISRPYCCSIPVPVPVPTQNVKATDTGEDNIFREGVKSKDSEDDMSPKTEGTSQKPSQRASYDVDKAISPSKSDKGKSLKTEKMSQGEEQVSPYPDQNVNTSSISADSSKSKECVNSVNNSDSFQKDPRGVDVGGFNKDFSSDMHSSDSEKETCLLIKKVSPIEVNGLELTNSELHVVDEDSSDTGIPQIEVSDTEQRSHFEKSISNSLPDLEKVRQSNVKGLRHRQSAPGQAMSDVSEVSQSSASSDVTGTRRIEAASGDNPHRTSPQGIRIVQLGRGGQQQDREQQSSFSIDGMFLLMVALSLVFALILLNRILHMVDWSEMGSKL</sequence>
<dbReference type="CDD" id="cd23799">
    <property type="entry name" value="UBCc_UBE2J"/>
    <property type="match status" value="1"/>
</dbReference>
<evidence type="ECO:0000259" key="3">
    <source>
        <dbReference type="PROSITE" id="PS50127"/>
    </source>
</evidence>
<dbReference type="Proteomes" id="UP000076420">
    <property type="component" value="Unassembled WGS sequence"/>
</dbReference>
<dbReference type="VEuPathDB" id="VectorBase:BGLB000513"/>